<gene>
    <name evidence="1" type="ORF">MCM1_2011</name>
</gene>
<evidence type="ECO:0000313" key="1">
    <source>
        <dbReference type="EMBL" id="AKJ39032.1"/>
    </source>
</evidence>
<protein>
    <submittedName>
        <fullName evidence="1">Uncharacterized protein</fullName>
    </submittedName>
</protein>
<reference evidence="1 2" key="2">
    <citation type="journal article" date="2015" name="Stand. Genomic Sci.">
        <title>The complete genome sequence of the rumen methanogen Methanosarcina barkeri CM1.</title>
        <authorList>
            <person name="Lambie S.C."/>
            <person name="Kelly W.J."/>
            <person name="Leahy S.C."/>
            <person name="Li D."/>
            <person name="Reilly K."/>
            <person name="McAllister T.A."/>
            <person name="Valle E.R."/>
            <person name="Attwood G.T."/>
            <person name="Altermann E."/>
        </authorList>
    </citation>
    <scope>NUCLEOTIDE SEQUENCE [LARGE SCALE GENOMIC DNA]</scope>
    <source>
        <strain evidence="1 2">CM1</strain>
    </source>
</reference>
<accession>A0A0G3CIS8</accession>
<dbReference type="PATRIC" id="fig|796385.3.peg.2489"/>
<name>A0A0G3CIS8_METBA</name>
<evidence type="ECO:0000313" key="2">
    <source>
        <dbReference type="Proteomes" id="UP000035331"/>
    </source>
</evidence>
<dbReference type="Proteomes" id="UP000035331">
    <property type="component" value="Chromosome"/>
</dbReference>
<sequence>MRKFFSVQKPGAEFRIILRFFRAENKSVPFILLASSDACLFTVTAISPKLTIFNPLFPMVAPARIWDGPGMQLFVSQVTYMRSPPALPTLDVELSICNIEHLDTD</sequence>
<dbReference type="EMBL" id="CP008746">
    <property type="protein sequence ID" value="AKJ39032.1"/>
    <property type="molecule type" value="Genomic_DNA"/>
</dbReference>
<reference evidence="2" key="1">
    <citation type="submission" date="2014-06" db="EMBL/GenBank/DDBJ databases">
        <title>The complete genome sequence of Methanosarcina barkeri CM1.</title>
        <authorList>
            <consortium name="Pastoral Greenhouse Gas Research Consortium"/>
            <person name="Lambie S.C."/>
            <person name="Leahy S.C."/>
            <person name="Kelly W.J."/>
            <person name="Li D."/>
            <person name="Reilly K."/>
            <person name="Attwood G.T."/>
            <person name="Altermann E."/>
        </authorList>
    </citation>
    <scope>NUCLEOTIDE SEQUENCE [LARGE SCALE GENOMIC DNA]</scope>
    <source>
        <strain evidence="2">CM1</strain>
    </source>
</reference>
<proteinExistence type="predicted"/>
<dbReference type="AlphaFoldDB" id="A0A0G3CIS8"/>
<organism evidence="1 2">
    <name type="scientific">Methanosarcina barkeri CM1</name>
    <dbReference type="NCBI Taxonomy" id="796385"/>
    <lineage>
        <taxon>Archaea</taxon>
        <taxon>Methanobacteriati</taxon>
        <taxon>Methanobacteriota</taxon>
        <taxon>Stenosarchaea group</taxon>
        <taxon>Methanomicrobia</taxon>
        <taxon>Methanosarcinales</taxon>
        <taxon>Methanosarcinaceae</taxon>
        <taxon>Methanosarcina</taxon>
    </lineage>
</organism>